<sequence>MSAIAMVCAISAPAHAQMASPPVPAGTPETPQTTDTTGLTDIVVTARKTSENAQRAPASIVAVGGEELQTRGITDAISLGKILPSANLRAQGPVTQVFIRGIGTRSDLPNFQAASALLLNGVIIQRYGTFGLTYDLDRVESIAGPQGTLYGGSAAGGAINLYSQAPKDDFSGNVQASYGSYNALEVTGGQNLAVLDALSFRVAGIYKRRDSFYGNGLAAQNNWSGRISALVKPAEGLRAYVFYQHGHDTGKPITNLVPNPPADRNHPFRLPAVGVAGNPLNGSENYQDNRNDIVGANVTLDAGGSTFTYIPAYVDFKAEYLYFSGSAGNKLYVFDRERQLSQELRWNGSVGPVKLTAGLFYLHNKTNFTDSQYRYTSPTAFTPVLLNLTDQTNTNYAAFAQAIVSVTDKLRFTAGARYSRDKIEASGTGAAGVRIAFDRAQSRPDYKLGADYDLADRVLVYANLQSGYIGFGYNPDAGPTATNPMNPVVPESKLTAISGGLKSRFFDNRLELNVEAFHYLYKNFQAIQFVSATGLSTVLNAEKSTIYGVDVNLRARITPTWSINGAIVLQHARYDDFAGVGYNFNGNQMINAPDVNLQGGIEKRFELPGGATLTGRVDTQYEDGHYGAFNNLPTQRQDAFHRTDASLTFAPSSDRWNIQFYVRNIEDATVFTTINGGSATAAASGGLEPPRTFGGRLSIKW</sequence>
<dbReference type="GO" id="GO:0006826">
    <property type="term" value="P:iron ion transport"/>
    <property type="evidence" value="ECO:0007669"/>
    <property type="project" value="UniProtKB-KW"/>
</dbReference>
<evidence type="ECO:0000256" key="13">
    <source>
        <dbReference type="SAM" id="MobiDB-lite"/>
    </source>
</evidence>
<feature type="chain" id="PRO_5008556353" description="TonB-dependent receptor" evidence="14">
    <location>
        <begin position="17"/>
        <end position="701"/>
    </location>
</feature>
<evidence type="ECO:0000256" key="8">
    <source>
        <dbReference type="ARBA" id="ARBA00023077"/>
    </source>
</evidence>
<evidence type="ECO:0000256" key="12">
    <source>
        <dbReference type="RuleBase" id="RU003357"/>
    </source>
</evidence>
<dbReference type="GO" id="GO:0009279">
    <property type="term" value="C:cell outer membrane"/>
    <property type="evidence" value="ECO:0007669"/>
    <property type="project" value="UniProtKB-SubCell"/>
</dbReference>
<gene>
    <name evidence="17" type="ORF">AWL63_16070</name>
</gene>
<organism evidence="17 18">
    <name type="scientific">Sphingomonas panacis</name>
    <dbReference type="NCBI Taxonomy" id="1560345"/>
    <lineage>
        <taxon>Bacteria</taxon>
        <taxon>Pseudomonadati</taxon>
        <taxon>Pseudomonadota</taxon>
        <taxon>Alphaproteobacteria</taxon>
        <taxon>Sphingomonadales</taxon>
        <taxon>Sphingomonadaceae</taxon>
        <taxon>Sphingomonas</taxon>
    </lineage>
</organism>
<keyword evidence="18" id="KW-1185">Reference proteome</keyword>
<dbReference type="SUPFAM" id="SSF56935">
    <property type="entry name" value="Porins"/>
    <property type="match status" value="1"/>
</dbReference>
<evidence type="ECO:0000256" key="6">
    <source>
        <dbReference type="ARBA" id="ARBA00023004"/>
    </source>
</evidence>
<keyword evidence="14" id="KW-0732">Signal</keyword>
<feature type="domain" description="TonB-dependent receptor-like beta-barrel" evidence="15">
    <location>
        <begin position="261"/>
        <end position="665"/>
    </location>
</feature>
<evidence type="ECO:0000259" key="15">
    <source>
        <dbReference type="Pfam" id="PF00593"/>
    </source>
</evidence>
<dbReference type="InterPro" id="IPR012910">
    <property type="entry name" value="Plug_dom"/>
</dbReference>
<keyword evidence="10 11" id="KW-0998">Cell outer membrane</keyword>
<evidence type="ECO:0000256" key="11">
    <source>
        <dbReference type="PROSITE-ProRule" id="PRU01360"/>
    </source>
</evidence>
<evidence type="ECO:0000313" key="17">
    <source>
        <dbReference type="EMBL" id="AOH85246.1"/>
    </source>
</evidence>
<dbReference type="PANTHER" id="PTHR32552:SF81">
    <property type="entry name" value="TONB-DEPENDENT OUTER MEMBRANE RECEPTOR"/>
    <property type="match status" value="1"/>
</dbReference>
<proteinExistence type="inferred from homology"/>
<feature type="domain" description="TonB-dependent receptor plug" evidence="16">
    <location>
        <begin position="54"/>
        <end position="158"/>
    </location>
</feature>
<keyword evidence="5 11" id="KW-0812">Transmembrane</keyword>
<keyword evidence="2 11" id="KW-0813">Transport</keyword>
<dbReference type="Pfam" id="PF07715">
    <property type="entry name" value="Plug"/>
    <property type="match status" value="1"/>
</dbReference>
<dbReference type="InterPro" id="IPR039426">
    <property type="entry name" value="TonB-dep_rcpt-like"/>
</dbReference>
<evidence type="ECO:0000256" key="5">
    <source>
        <dbReference type="ARBA" id="ARBA00022692"/>
    </source>
</evidence>
<dbReference type="AlphaFoldDB" id="A0A1B3ZCU8"/>
<evidence type="ECO:0000256" key="3">
    <source>
        <dbReference type="ARBA" id="ARBA00022452"/>
    </source>
</evidence>
<keyword evidence="6" id="KW-0408">Iron</keyword>
<dbReference type="InterPro" id="IPR036942">
    <property type="entry name" value="Beta-barrel_TonB_sf"/>
</dbReference>
<evidence type="ECO:0000256" key="2">
    <source>
        <dbReference type="ARBA" id="ARBA00022448"/>
    </source>
</evidence>
<keyword evidence="4" id="KW-0410">Iron transport</keyword>
<evidence type="ECO:0000256" key="14">
    <source>
        <dbReference type="SAM" id="SignalP"/>
    </source>
</evidence>
<keyword evidence="7" id="KW-0406">Ion transport</keyword>
<comment type="similarity">
    <text evidence="11 12">Belongs to the TonB-dependent receptor family.</text>
</comment>
<protein>
    <recommendedName>
        <fullName evidence="19">TonB-dependent receptor</fullName>
    </recommendedName>
</protein>
<name>A0A1B3ZCU8_9SPHN</name>
<evidence type="ECO:0008006" key="19">
    <source>
        <dbReference type="Google" id="ProtNLM"/>
    </source>
</evidence>
<comment type="subcellular location">
    <subcellularLocation>
        <location evidence="1 11">Cell outer membrane</location>
        <topology evidence="1 11">Multi-pass membrane protein</topology>
    </subcellularLocation>
</comment>
<evidence type="ECO:0000256" key="1">
    <source>
        <dbReference type="ARBA" id="ARBA00004571"/>
    </source>
</evidence>
<evidence type="ECO:0000256" key="7">
    <source>
        <dbReference type="ARBA" id="ARBA00023065"/>
    </source>
</evidence>
<reference evidence="17 18" key="1">
    <citation type="submission" date="2016-01" db="EMBL/GenBank/DDBJ databases">
        <title>Complete genome and mega plasmid sequence of Sphingomonas panacis DCY99 elicits systemic resistance in rice to Xanthomonas oryzae.</title>
        <authorList>
            <person name="Kim Y.J."/>
            <person name="Yang D.C."/>
            <person name="Sing P."/>
        </authorList>
    </citation>
    <scope>NUCLEOTIDE SEQUENCE [LARGE SCALE GENOMIC DNA]</scope>
    <source>
        <strain evidence="17 18">DCY99</strain>
    </source>
</reference>
<dbReference type="InterPro" id="IPR000531">
    <property type="entry name" value="Beta-barrel_TonB"/>
</dbReference>
<dbReference type="Gene3D" id="2.40.170.20">
    <property type="entry name" value="TonB-dependent receptor, beta-barrel domain"/>
    <property type="match status" value="1"/>
</dbReference>
<evidence type="ECO:0000256" key="4">
    <source>
        <dbReference type="ARBA" id="ARBA00022496"/>
    </source>
</evidence>
<feature type="signal peptide" evidence="14">
    <location>
        <begin position="1"/>
        <end position="16"/>
    </location>
</feature>
<feature type="compositionally biased region" description="Low complexity" evidence="13">
    <location>
        <begin position="26"/>
        <end position="36"/>
    </location>
</feature>
<dbReference type="Proteomes" id="UP000094256">
    <property type="component" value="Chromosome"/>
</dbReference>
<evidence type="ECO:0000313" key="18">
    <source>
        <dbReference type="Proteomes" id="UP000094256"/>
    </source>
</evidence>
<dbReference type="PROSITE" id="PS52016">
    <property type="entry name" value="TONB_DEPENDENT_REC_3"/>
    <property type="match status" value="1"/>
</dbReference>
<evidence type="ECO:0000256" key="10">
    <source>
        <dbReference type="ARBA" id="ARBA00023237"/>
    </source>
</evidence>
<dbReference type="EMBL" id="CP014168">
    <property type="protein sequence ID" value="AOH85246.1"/>
    <property type="molecule type" value="Genomic_DNA"/>
</dbReference>
<accession>A0A1B3ZCU8</accession>
<keyword evidence="3 11" id="KW-1134">Transmembrane beta strand</keyword>
<dbReference type="Pfam" id="PF00593">
    <property type="entry name" value="TonB_dep_Rec_b-barrel"/>
    <property type="match status" value="1"/>
</dbReference>
<dbReference type="PANTHER" id="PTHR32552">
    <property type="entry name" value="FERRICHROME IRON RECEPTOR-RELATED"/>
    <property type="match status" value="1"/>
</dbReference>
<feature type="region of interest" description="Disordered" evidence="13">
    <location>
        <begin position="17"/>
        <end position="36"/>
    </location>
</feature>
<keyword evidence="9 11" id="KW-0472">Membrane</keyword>
<dbReference type="KEGG" id="span:AWL63_16070"/>
<dbReference type="STRING" id="1560345.AWL63_16070"/>
<evidence type="ECO:0000259" key="16">
    <source>
        <dbReference type="Pfam" id="PF07715"/>
    </source>
</evidence>
<evidence type="ECO:0000256" key="9">
    <source>
        <dbReference type="ARBA" id="ARBA00023136"/>
    </source>
</evidence>
<keyword evidence="8 12" id="KW-0798">TonB box</keyword>